<organism evidence="1 2">
    <name type="scientific">Nonomuraea monospora</name>
    <dbReference type="NCBI Taxonomy" id="568818"/>
    <lineage>
        <taxon>Bacteria</taxon>
        <taxon>Bacillati</taxon>
        <taxon>Actinomycetota</taxon>
        <taxon>Actinomycetes</taxon>
        <taxon>Streptosporangiales</taxon>
        <taxon>Streptosporangiaceae</taxon>
        <taxon>Nonomuraea</taxon>
    </lineage>
</organism>
<dbReference type="Proteomes" id="UP001499843">
    <property type="component" value="Unassembled WGS sequence"/>
</dbReference>
<keyword evidence="2" id="KW-1185">Reference proteome</keyword>
<name>A0ABP5PMP1_9ACTN</name>
<evidence type="ECO:0000313" key="2">
    <source>
        <dbReference type="Proteomes" id="UP001499843"/>
    </source>
</evidence>
<proteinExistence type="predicted"/>
<evidence type="ECO:0000313" key="1">
    <source>
        <dbReference type="EMBL" id="GAA2212709.1"/>
    </source>
</evidence>
<accession>A0ABP5PMP1</accession>
<reference evidence="2" key="1">
    <citation type="journal article" date="2019" name="Int. J. Syst. Evol. Microbiol.">
        <title>The Global Catalogue of Microorganisms (GCM) 10K type strain sequencing project: providing services to taxonomists for standard genome sequencing and annotation.</title>
        <authorList>
            <consortium name="The Broad Institute Genomics Platform"/>
            <consortium name="The Broad Institute Genome Sequencing Center for Infectious Disease"/>
            <person name="Wu L."/>
            <person name="Ma J."/>
        </authorList>
    </citation>
    <scope>NUCLEOTIDE SEQUENCE [LARGE SCALE GENOMIC DNA]</scope>
    <source>
        <strain evidence="2">JCM 16114</strain>
    </source>
</reference>
<dbReference type="Gene3D" id="3.40.50.720">
    <property type="entry name" value="NAD(P)-binding Rossmann-like Domain"/>
    <property type="match status" value="1"/>
</dbReference>
<protein>
    <submittedName>
        <fullName evidence="1">Uncharacterized protein</fullName>
    </submittedName>
</protein>
<sequence length="79" mass="8020">MLGGMSAGSTLLYTSTGLVYPDTRGVLVDEEPALDPATSPQPYKMLAADRVAGAVIRAGLVYGRGGSKLPQGLIADGPS</sequence>
<dbReference type="EMBL" id="BAAAQX010000028">
    <property type="protein sequence ID" value="GAA2212709.1"/>
    <property type="molecule type" value="Genomic_DNA"/>
</dbReference>
<comment type="caution">
    <text evidence="1">The sequence shown here is derived from an EMBL/GenBank/DDBJ whole genome shotgun (WGS) entry which is preliminary data.</text>
</comment>
<gene>
    <name evidence="1" type="ORF">GCM10009850_081710</name>
</gene>